<organism evidence="1 2">
    <name type="scientific">Novosphingobium aerophilum</name>
    <dbReference type="NCBI Taxonomy" id="2839843"/>
    <lineage>
        <taxon>Bacteria</taxon>
        <taxon>Pseudomonadati</taxon>
        <taxon>Pseudomonadota</taxon>
        <taxon>Alphaproteobacteria</taxon>
        <taxon>Sphingomonadales</taxon>
        <taxon>Sphingomonadaceae</taxon>
        <taxon>Novosphingobium</taxon>
    </lineage>
</organism>
<dbReference type="EMBL" id="JACLAU010000003">
    <property type="protein sequence ID" value="MBC2650922.1"/>
    <property type="molecule type" value="Genomic_DNA"/>
</dbReference>
<gene>
    <name evidence="1" type="ORF">H7F49_04335</name>
</gene>
<protein>
    <submittedName>
        <fullName evidence="1">Uncharacterized protein</fullName>
    </submittedName>
</protein>
<reference evidence="1 2" key="1">
    <citation type="submission" date="2020-08" db="EMBL/GenBank/DDBJ databases">
        <title>The genome sequence of Novosphingobium flavum 4Y4.</title>
        <authorList>
            <person name="Liu Y."/>
        </authorList>
    </citation>
    <scope>NUCLEOTIDE SEQUENCE [LARGE SCALE GENOMIC DNA]</scope>
    <source>
        <strain evidence="1 2">4Y4</strain>
    </source>
</reference>
<evidence type="ECO:0000313" key="1">
    <source>
        <dbReference type="EMBL" id="MBC2650922.1"/>
    </source>
</evidence>
<accession>A0A7X1F5S5</accession>
<dbReference type="InterPro" id="IPR036624">
    <property type="entry name" value="Hcp1-lik_sf"/>
</dbReference>
<comment type="caution">
    <text evidence="1">The sequence shown here is derived from an EMBL/GenBank/DDBJ whole genome shotgun (WGS) entry which is preliminary data.</text>
</comment>
<dbReference type="AlphaFoldDB" id="A0A7X1F5S5"/>
<keyword evidence="2" id="KW-1185">Reference proteome</keyword>
<name>A0A7X1F5S5_9SPHN</name>
<proteinExistence type="predicted"/>
<dbReference type="SUPFAM" id="SSF141452">
    <property type="entry name" value="Hcp1-like"/>
    <property type="match status" value="1"/>
</dbReference>
<sequence>MICKNPLLNGLAGLVLAMGGTPALANYIGPSYLSIPGVPGRAAHTPYRNWIRAEAHYWTAKPPRNSIRGISGKESGLKFTGPRAPAKGASQLSLALDKGSPAFAGVMAACHAGRPIPEVVFAESSDLARHPQEHGPRPSTVPEFYEYVLKNVTLLCPVVESAPEQALALRFEQIEWRNYQPQPQPIPLSTAPASLRKGTTRGDSKSFVISWFAPVAEAGEKQCPQMNRKPTQDEYFALMPPARQAQQREALRSSGGASSTVMPYRGPDEMNVILLPGIVPDPGHVAPVADRVRGFDLDGWSGQGHPPKTTRVHPNYVSPDGRTGIDNQLFNVLGCVEGWRRNGFLPMIGNELRRAGGLSILVEVSGIDDPRNDNEVFVSLLYSADPIRRDGTSKIVLPDFTFGVNANPEFSQDFVRFRGRMTNGVITTDVQPLVTMHEGPASTWSLYQARMRLEFTPEGGLSATLGGYRDWRELLAMAFFQASDYENTIGFTAPGMYNAVRRAADGLRDPETGIFNGLSAAYEMEGVPAFIPPEQHAQLAAGGRLSPPTPR</sequence>
<dbReference type="Gene3D" id="2.30.110.20">
    <property type="entry name" value="Hcp1-like"/>
    <property type="match status" value="1"/>
</dbReference>
<evidence type="ECO:0000313" key="2">
    <source>
        <dbReference type="Proteomes" id="UP000520156"/>
    </source>
</evidence>
<dbReference type="RefSeq" id="WP_185682336.1">
    <property type="nucleotide sequence ID" value="NZ_JACLAU010000003.1"/>
</dbReference>
<dbReference type="Proteomes" id="UP000520156">
    <property type="component" value="Unassembled WGS sequence"/>
</dbReference>